<sequence>MLVNLSARIGDERGRAQMVWVVVICKFFGRTATISSAVSTSWLNLTRRDLPRIPWGEEGTVFTEEFQVFDKAIKDQISFLAVVDLAVACSFLLIGIEPAIADLGDDALAFDVEGGVYLEDLMGKYDIKIKNPPSKSGYQKKSILCHFSSTK</sequence>
<gene>
    <name evidence="1" type="ORF">PEPS_46980</name>
</gene>
<evidence type="ECO:0000313" key="1">
    <source>
        <dbReference type="EMBL" id="BDD02418.1"/>
    </source>
</evidence>
<reference evidence="1 2" key="1">
    <citation type="submission" date="2021-12" db="EMBL/GenBank/DDBJ databases">
        <title>Genome sequencing of bacteria with rrn-lacking chromosome and rrn-plasmid.</title>
        <authorList>
            <person name="Anda M."/>
            <person name="Iwasaki W."/>
        </authorList>
    </citation>
    <scope>NUCLEOTIDE SEQUENCE [LARGE SCALE GENOMIC DNA]</scope>
    <source>
        <strain evidence="1 2">NBRC 101262</strain>
        <plasmid evidence="1 2">pPP9</plasmid>
    </source>
</reference>
<geneLocation type="plasmid" evidence="1 2">
    <name>pPP9</name>
</geneLocation>
<name>A0ABN6LGZ3_9BACT</name>
<dbReference type="RefSeq" id="WP_338399585.1">
    <property type="nucleotide sequence ID" value="NZ_AP025301.1"/>
</dbReference>
<dbReference type="Proteomes" id="UP001354989">
    <property type="component" value="Plasmid pPP9"/>
</dbReference>
<keyword evidence="2" id="KW-1185">Reference proteome</keyword>
<keyword evidence="1" id="KW-0614">Plasmid</keyword>
<evidence type="ECO:0000313" key="2">
    <source>
        <dbReference type="Proteomes" id="UP001354989"/>
    </source>
</evidence>
<dbReference type="EMBL" id="AP025301">
    <property type="protein sequence ID" value="BDD02418.1"/>
    <property type="molecule type" value="Genomic_DNA"/>
</dbReference>
<proteinExistence type="predicted"/>
<organism evidence="1 2">
    <name type="scientific">Persicobacter psychrovividus</name>
    <dbReference type="NCBI Taxonomy" id="387638"/>
    <lineage>
        <taxon>Bacteria</taxon>
        <taxon>Pseudomonadati</taxon>
        <taxon>Bacteroidota</taxon>
        <taxon>Cytophagia</taxon>
        <taxon>Cytophagales</taxon>
        <taxon>Persicobacteraceae</taxon>
        <taxon>Persicobacter</taxon>
    </lineage>
</organism>
<accession>A0ABN6LGZ3</accession>
<protein>
    <submittedName>
        <fullName evidence="1">Uncharacterized protein</fullName>
    </submittedName>
</protein>